<dbReference type="GO" id="GO:0016887">
    <property type="term" value="F:ATP hydrolysis activity"/>
    <property type="evidence" value="ECO:0007669"/>
    <property type="project" value="InterPro"/>
</dbReference>
<comment type="caution">
    <text evidence="2">The sequence shown here is derived from an EMBL/GenBank/DDBJ whole genome shotgun (WGS) entry which is preliminary data.</text>
</comment>
<gene>
    <name evidence="2" type="ORF">BCAMP_03390</name>
</gene>
<protein>
    <submittedName>
        <fullName evidence="2">Cation ABC transporter</fullName>
    </submittedName>
</protein>
<dbReference type="GO" id="GO:0005524">
    <property type="term" value="F:ATP binding"/>
    <property type="evidence" value="ECO:0007669"/>
    <property type="project" value="InterPro"/>
</dbReference>
<dbReference type="EMBL" id="AODH01000011">
    <property type="protein sequence ID" value="EUJ41593.1"/>
    <property type="molecule type" value="Genomic_DNA"/>
</dbReference>
<dbReference type="SUPFAM" id="SSF52540">
    <property type="entry name" value="P-loop containing nucleoside triphosphate hydrolases"/>
    <property type="match status" value="1"/>
</dbReference>
<dbReference type="Proteomes" id="UP000019243">
    <property type="component" value="Unassembled WGS sequence"/>
</dbReference>
<keyword evidence="3" id="KW-1185">Reference proteome</keyword>
<proteinExistence type="predicted"/>
<dbReference type="AlphaFoldDB" id="W7D857"/>
<name>W7D857_9LIST</name>
<evidence type="ECO:0000259" key="1">
    <source>
        <dbReference type="Pfam" id="PF00005"/>
    </source>
</evidence>
<dbReference type="InterPro" id="IPR003439">
    <property type="entry name" value="ABC_transporter-like_ATP-bd"/>
</dbReference>
<feature type="domain" description="ABC transporter" evidence="1">
    <location>
        <begin position="23"/>
        <end position="59"/>
    </location>
</feature>
<reference evidence="2 3" key="1">
    <citation type="submission" date="2012-12" db="EMBL/GenBank/DDBJ databases">
        <title>Novel taxa of Listeriaceae from agricultural environments in the United States.</title>
        <authorList>
            <person name="den Bakker H.C."/>
            <person name="Allred A."/>
            <person name="Warchocki S."/>
            <person name="Wright E.M."/>
            <person name="Burrell A."/>
            <person name="Nightingale K.K."/>
            <person name="Kephart D."/>
            <person name="Wiedmann M."/>
        </authorList>
    </citation>
    <scope>NUCLEOTIDE SEQUENCE [LARGE SCALE GENOMIC DNA]</scope>
    <source>
        <strain evidence="2 3">FSL F6-1037</strain>
    </source>
</reference>
<organism evidence="2 3">
    <name type="scientific">Brochothrix campestris FSL F6-1037</name>
    <dbReference type="NCBI Taxonomy" id="1265861"/>
    <lineage>
        <taxon>Bacteria</taxon>
        <taxon>Bacillati</taxon>
        <taxon>Bacillota</taxon>
        <taxon>Bacilli</taxon>
        <taxon>Bacillales</taxon>
        <taxon>Listeriaceae</taxon>
        <taxon>Brochothrix</taxon>
    </lineage>
</organism>
<dbReference type="Pfam" id="PF00005">
    <property type="entry name" value="ABC_tran"/>
    <property type="match status" value="1"/>
</dbReference>
<accession>W7D857</accession>
<dbReference type="Gene3D" id="3.40.50.300">
    <property type="entry name" value="P-loop containing nucleotide triphosphate hydrolases"/>
    <property type="match status" value="1"/>
</dbReference>
<evidence type="ECO:0000313" key="3">
    <source>
        <dbReference type="Proteomes" id="UP000019243"/>
    </source>
</evidence>
<evidence type="ECO:0000313" key="2">
    <source>
        <dbReference type="EMBL" id="EUJ41593.1"/>
    </source>
</evidence>
<sequence length="99" mass="10772">MPSTNYGVKNLRLLFPGMSQPFLKQLDFSYTSGEKILILGPSGAGKSTLLEVLAGVIPDIITIQQNGTGPTHLQIPLTFFKTLIHNSTCPTQMKKLPLC</sequence>
<dbReference type="InterPro" id="IPR027417">
    <property type="entry name" value="P-loop_NTPase"/>
</dbReference>
<dbReference type="STRING" id="1265861.BCAMP_03390"/>